<dbReference type="EMBL" id="BT135188">
    <property type="protein sequence ID" value="AFK34983.1"/>
    <property type="molecule type" value="mRNA"/>
</dbReference>
<protein>
    <submittedName>
        <fullName evidence="1">Uncharacterized protein</fullName>
    </submittedName>
</protein>
<reference evidence="1" key="1">
    <citation type="submission" date="2012-05" db="EMBL/GenBank/DDBJ databases">
        <authorList>
            <person name="Krishnakumar V."/>
            <person name="Cheung F."/>
            <person name="Xiao Y."/>
            <person name="Chan A."/>
            <person name="Moskal W.A."/>
            <person name="Town C.D."/>
        </authorList>
    </citation>
    <scope>NUCLEOTIDE SEQUENCE</scope>
</reference>
<organism evidence="1">
    <name type="scientific">Lotus japonicus</name>
    <name type="common">Lotus corniculatus var. japonicus</name>
    <dbReference type="NCBI Taxonomy" id="34305"/>
    <lineage>
        <taxon>Eukaryota</taxon>
        <taxon>Viridiplantae</taxon>
        <taxon>Streptophyta</taxon>
        <taxon>Embryophyta</taxon>
        <taxon>Tracheophyta</taxon>
        <taxon>Spermatophyta</taxon>
        <taxon>Magnoliopsida</taxon>
        <taxon>eudicotyledons</taxon>
        <taxon>Gunneridae</taxon>
        <taxon>Pentapetalae</taxon>
        <taxon>rosids</taxon>
        <taxon>fabids</taxon>
        <taxon>Fabales</taxon>
        <taxon>Fabaceae</taxon>
        <taxon>Papilionoideae</taxon>
        <taxon>50 kb inversion clade</taxon>
        <taxon>NPAAA clade</taxon>
        <taxon>Hologalegina</taxon>
        <taxon>robinioid clade</taxon>
        <taxon>Loteae</taxon>
        <taxon>Lotus</taxon>
    </lineage>
</organism>
<accession>I3S3Z1</accession>
<dbReference type="AlphaFoldDB" id="I3S3Z1"/>
<name>I3S3Z1_LOTJA</name>
<evidence type="ECO:0000313" key="1">
    <source>
        <dbReference type="EMBL" id="AFK34983.1"/>
    </source>
</evidence>
<proteinExistence type="evidence at transcript level"/>
<sequence length="79" mass="8766">MLFGFKEDNPLSRSDSMEHSSRISSRMYTASLSCCSQTFIGLFVICFSSASSTTALISSRVFDSFLAFPWIPDMVANSF</sequence>